<dbReference type="AlphaFoldDB" id="A0A395SS16"/>
<evidence type="ECO:0000256" key="1">
    <source>
        <dbReference type="SAM" id="MobiDB-lite"/>
    </source>
</evidence>
<proteinExistence type="predicted"/>
<accession>A0A395SS16</accession>
<dbReference type="EMBL" id="PXOG01000129">
    <property type="protein sequence ID" value="RGP74822.1"/>
    <property type="molecule type" value="Genomic_DNA"/>
</dbReference>
<reference evidence="2 3" key="1">
    <citation type="journal article" date="2018" name="PLoS Pathog.">
        <title>Evolution of structural diversity of trichothecenes, a family of toxins produced by plant pathogenic and entomopathogenic fungi.</title>
        <authorList>
            <person name="Proctor R.H."/>
            <person name="McCormick S.P."/>
            <person name="Kim H.S."/>
            <person name="Cardoza R.E."/>
            <person name="Stanley A.M."/>
            <person name="Lindo L."/>
            <person name="Kelly A."/>
            <person name="Brown D.W."/>
            <person name="Lee T."/>
            <person name="Vaughan M.M."/>
            <person name="Alexander N.J."/>
            <person name="Busman M."/>
            <person name="Gutierrez S."/>
        </authorList>
    </citation>
    <scope>NUCLEOTIDE SEQUENCE [LARGE SCALE GENOMIC DNA]</scope>
    <source>
        <strain evidence="2 3">NRRL 20695</strain>
    </source>
</reference>
<comment type="caution">
    <text evidence="2">The sequence shown here is derived from an EMBL/GenBank/DDBJ whole genome shotgun (WGS) entry which is preliminary data.</text>
</comment>
<dbReference type="Proteomes" id="UP000266234">
    <property type="component" value="Unassembled WGS sequence"/>
</dbReference>
<sequence length="67" mass="7539">MPEPEKARPAVTRQLKPASQHSGQTIHRPRLKSEVDIESVLSPPDTLHIRMADVAQPFLDPRSMQQS</sequence>
<evidence type="ECO:0000313" key="3">
    <source>
        <dbReference type="Proteomes" id="UP000266234"/>
    </source>
</evidence>
<organism evidence="2 3">
    <name type="scientific">Fusarium longipes</name>
    <dbReference type="NCBI Taxonomy" id="694270"/>
    <lineage>
        <taxon>Eukaryota</taxon>
        <taxon>Fungi</taxon>
        <taxon>Dikarya</taxon>
        <taxon>Ascomycota</taxon>
        <taxon>Pezizomycotina</taxon>
        <taxon>Sordariomycetes</taxon>
        <taxon>Hypocreomycetidae</taxon>
        <taxon>Hypocreales</taxon>
        <taxon>Nectriaceae</taxon>
        <taxon>Fusarium</taxon>
    </lineage>
</organism>
<dbReference type="OrthoDB" id="3513895at2759"/>
<feature type="region of interest" description="Disordered" evidence="1">
    <location>
        <begin position="1"/>
        <end position="36"/>
    </location>
</feature>
<keyword evidence="3" id="KW-1185">Reference proteome</keyword>
<evidence type="ECO:0000313" key="2">
    <source>
        <dbReference type="EMBL" id="RGP74822.1"/>
    </source>
</evidence>
<gene>
    <name evidence="2" type="ORF">FLONG3_5933</name>
</gene>
<name>A0A395SS16_9HYPO</name>
<protein>
    <submittedName>
        <fullName evidence="2">Uncharacterized protein</fullName>
    </submittedName>
</protein>